<evidence type="ECO:0000313" key="2">
    <source>
        <dbReference type="Proteomes" id="UP000039437"/>
    </source>
</evidence>
<gene>
    <name evidence="1" type="ORF">BN1321_240089</name>
</gene>
<evidence type="ECO:0000313" key="1">
    <source>
        <dbReference type="EMBL" id="CRI09504.1"/>
    </source>
</evidence>
<proteinExistence type="predicted"/>
<dbReference type="Proteomes" id="UP000039437">
    <property type="component" value="Unassembled WGS sequence"/>
</dbReference>
<organism evidence="1 2">
    <name type="scientific">Staphylococcus aureus</name>
    <dbReference type="NCBI Taxonomy" id="1280"/>
    <lineage>
        <taxon>Bacteria</taxon>
        <taxon>Bacillati</taxon>
        <taxon>Bacillota</taxon>
        <taxon>Bacilli</taxon>
        <taxon>Bacillales</taxon>
        <taxon>Staphylococcaceae</taxon>
        <taxon>Staphylococcus</taxon>
    </lineage>
</organism>
<sequence>MSDYSKFSIIKNYHLLNLSCLLGDIQLIQYDIFIIQYICLMIN</sequence>
<dbReference type="AlphaFoldDB" id="A0A0U1MKQ5"/>
<name>A0A0U1MKQ5_STAAU</name>
<dbReference type="EMBL" id="CVOQ01000017">
    <property type="protein sequence ID" value="CRI09504.1"/>
    <property type="molecule type" value="Genomic_DNA"/>
</dbReference>
<protein>
    <submittedName>
        <fullName evidence="1">Uncharacterized protein</fullName>
    </submittedName>
</protein>
<reference evidence="1 2" key="1">
    <citation type="submission" date="2015-04" db="EMBL/GenBank/DDBJ databases">
        <authorList>
            <person name="Syromyatnikov M.Y."/>
            <person name="Popov V.N."/>
        </authorList>
    </citation>
    <scope>NUCLEOTIDE SEQUENCE [LARGE SCALE GENOMIC DNA]</scope>
    <source>
        <strain evidence="1 2">AH1</strain>
    </source>
</reference>
<accession>A0A0U1MKQ5</accession>